<feature type="compositionally biased region" description="Polar residues" evidence="13">
    <location>
        <begin position="613"/>
        <end position="631"/>
    </location>
</feature>
<keyword evidence="14" id="KW-1133">Transmembrane helix</keyword>
<dbReference type="Proteomes" id="UP001301958">
    <property type="component" value="Unassembled WGS sequence"/>
</dbReference>
<comment type="caution">
    <text evidence="15">The sequence shown here is derived from an EMBL/GenBank/DDBJ whole genome shotgun (WGS) entry which is preliminary data.</text>
</comment>
<evidence type="ECO:0000313" key="15">
    <source>
        <dbReference type="EMBL" id="KAK4224411.1"/>
    </source>
</evidence>
<evidence type="ECO:0000256" key="11">
    <source>
        <dbReference type="ARBA" id="ARBA00024615"/>
    </source>
</evidence>
<evidence type="ECO:0000256" key="1">
    <source>
        <dbReference type="ARBA" id="ARBA00004406"/>
    </source>
</evidence>
<evidence type="ECO:0000256" key="10">
    <source>
        <dbReference type="ARBA" id="ARBA00024479"/>
    </source>
</evidence>
<sequence>MASYFQSFRQSLMPKQLLRFVLQRVDLLDEAALDLENLGFDLGRNTVLEFRDVGLVLQKLEKLLELPPSFSIQKAKVLVLRITVPMDFYTSPIIAEVDGVDVRVKVASKEEMDQQQQHNKKRRKGRDDVDVVPNAADLAQSFLETQPVADKRELEEALAAESQDLGASISVSSESGSDDGLAYGTGQPLSLPAFLTDFLQGIVDRLQVRVQGVSFQVDMEVPVDANTQTPELVTFQFSVDKVNVEGVTAQADGSEVGPAIIHKEGKRHILLDTIRASLISEANLFSSLVPSPSMVSSAASRSPITSETPGFPQPFGSGASTGPGSVASDDLAQSHYQLQDSEAALNIPYDFEQNDQYDENEDQNSPNSTPRASVYQDVPPSIFKGQAKSTIIGPGVSTWTPPEREAQSEPFLRAPDNFPFTQPVSPSASVHSESSRSSSPGGPEIEDLTESHLYSHEEAESMYMSAFSNTGSSRLQTGMPGSWDEEAEDSRSLKDESDPPHSLTTSHQYSPPLEPISGEEPPESLLQRSSPQRQLSPEPLGSRGDVTSDEQAHFQDPEPQQDDVPTPRGPTRLVKDILSLSSISVYLPSTHKHIQVTAPDLGKSHPDLPGTFSVYSTRSESPTQPRTSVQQDHAPHDPSIEVILKPLEVRFDASIAFLLAMVIGRLMEALQSQSNDIVNPATPKSESKTPDIKLIVEKLSIQFLEKLAGVADIPQRHFDHATSEFHPDILLQANLVDLRASVLTTGSKMETNLSIEKVTFGYANDEMISFDRSVQMYESTINKFPSAGQDVSIKVLTRSGESRVDISTLPMHIKLDLQRLDETFTWFGGLSSFLNMGSSISSNASRSAKTAAKATKKSKGVHFEASIDSSDGNLASQSKTDLRINGLRVDVVGKDCSVVLNTSALKLINRGELLGVHFSKIRLAGPYLRNSKAEAPVLIHLHDTRLEFMQTPRGADLERLLELITPSKIKFDEDEDEIMVDTLLAQRRKGSVLSLSVSKLIVHTGRLQQLSCLPSLAEDLAKLGTVAKYLPEDDRPGLLTLTHVKNVELGVDVGGRFGVIQAALTDLEVAHITVPSLVAVALGEIAVTRNQIEELVGTPPAPAGNSPQKPPVLMMRMIDDIEPVVKVILNGFSVEYRVPTIMDVLDLAEDATPRDFETSLAASVANLGDHAHAAIKGAPMISPTPDQTKNSKPIKVDVGFRDCLIGLNPLGLTSKLTIVLADAHLDVTPGKQDTVHAVSTLKKASVLLIDDVSLLDAPGAPFASSRRSQVAPSKRVTDLCAKGYVSICQISAAKATVKTFKDETGNTQAEVEVKDDLLIIETCADSTQTLITLANALKPPTPPSKEIKYRTTVVPIEDMLASITNDAFGQAEGDYDFDRDFEVGQSLGGDTDSELDYYGGQNESPLNLDSQFYDDEDTIQEELFDATAQSLELSGTKAEDTADGVLLSTAEVDMVSSTSALSIHEDFFEHRAAVKGTAHRWDSRKNRYDESSDVKVQRSPLKVCVRDVHVIWHLFDGYDWARTREVITKAVQEVETKAYERRAQADRRTGYDQDRDDEEIVGDYLFNSIYIGIPANRDPRELAQAINNDLQDMNDTESIATTAVTTTTIRAAGHHRSRSKNLKLNRSKRHKITFELKGVNADLVTFPPGVGETDNSIDVRIHDLDVFDHVPTSTWRKFAMYDQDAGEREMGSNMVHLEILNTRPMPSMPASEIVLKVSILPLRLHVDQDALDFITRFFEFKDDSVPVHASPSDIPFIQRAEIKDIPVTLDFKPKRVDYAGLRSGHTTEFMNFIILQESRLVLRHAILYGVSGFDKLGMELNDLWTADVKKSQLPGILAGLAPVRSLVNAASGFRDLIEIPITEYRKDGRIVRSIKKGATAFAKTTGTEVVKLGAKLALGAQSALQGAEGMLVKPPGGGGESSSSAAFAAAAGADDWDEGDYDTEEAKRQVSLYANQPLGIVQGMRGAYASLARDLAMTKDAIIAVPAEVMESTNAQGAAQAVLKRAPTIIFRPAIGATKAIGQTLLGATNSLDPANRRRAEAVSFMLLFFLFLRGCFALLLMILIIPMTEIQEGLIVTCYGNGKLFSLEFLEKKSIKEKKRGFIAWKKCIIGSRRRWWMESIYLWLGFFLVSWIFFLFWFEREGERGYFTTMMNDRTASGMD</sequence>
<dbReference type="GO" id="GO:0000422">
    <property type="term" value="P:autophagy of mitochondrion"/>
    <property type="evidence" value="ECO:0007669"/>
    <property type="project" value="TreeGrafter"/>
</dbReference>
<reference evidence="15" key="2">
    <citation type="submission" date="2023-05" db="EMBL/GenBank/DDBJ databases">
        <authorList>
            <consortium name="Lawrence Berkeley National Laboratory"/>
            <person name="Steindorff A."/>
            <person name="Hensen N."/>
            <person name="Bonometti L."/>
            <person name="Westerberg I."/>
            <person name="Brannstrom I.O."/>
            <person name="Guillou S."/>
            <person name="Cros-Aarteil S."/>
            <person name="Calhoun S."/>
            <person name="Haridas S."/>
            <person name="Kuo A."/>
            <person name="Mondo S."/>
            <person name="Pangilinan J."/>
            <person name="Riley R."/>
            <person name="Labutti K."/>
            <person name="Andreopoulos B."/>
            <person name="Lipzen A."/>
            <person name="Chen C."/>
            <person name="Yanf M."/>
            <person name="Daum C."/>
            <person name="Ng V."/>
            <person name="Clum A."/>
            <person name="Ohm R."/>
            <person name="Martin F."/>
            <person name="Silar P."/>
            <person name="Natvig D."/>
            <person name="Lalanne C."/>
            <person name="Gautier V."/>
            <person name="Ament-Velasquez S.L."/>
            <person name="Kruys A."/>
            <person name="Hutchinson M.I."/>
            <person name="Powell A.J."/>
            <person name="Barry K."/>
            <person name="Miller A.N."/>
            <person name="Grigoriev I.V."/>
            <person name="Debuchy R."/>
            <person name="Gladieux P."/>
            <person name="Thoren M.H."/>
            <person name="Johannesson H."/>
        </authorList>
    </citation>
    <scope>NUCLEOTIDE SEQUENCE</scope>
    <source>
        <strain evidence="15">CBS 990.96</strain>
    </source>
</reference>
<dbReference type="PANTHER" id="PTHR13190:SF1">
    <property type="entry name" value="AUTOPHAGY-RELATED 2, ISOFORM A"/>
    <property type="match status" value="1"/>
</dbReference>
<evidence type="ECO:0000256" key="14">
    <source>
        <dbReference type="SAM" id="Phobius"/>
    </source>
</evidence>
<comment type="catalytic activity">
    <reaction evidence="11">
        <text>a 1,2-diacyl-sn-glycero-3-phosphoethanolamine(in) = a 1,2-diacyl-sn-glycero-3-phosphoethanolamine(out)</text>
        <dbReference type="Rhea" id="RHEA:38895"/>
        <dbReference type="ChEBI" id="CHEBI:64612"/>
    </reaction>
</comment>
<dbReference type="GO" id="GO:0061908">
    <property type="term" value="C:phagophore"/>
    <property type="evidence" value="ECO:0007669"/>
    <property type="project" value="TreeGrafter"/>
</dbReference>
<comment type="catalytic activity">
    <reaction evidence="10">
        <text>a 1,2-diacyl-sn-glycero-3-phospho-L-serine(in) = a 1,2-diacyl-sn-glycero-3-phospho-L-serine(out)</text>
        <dbReference type="Rhea" id="RHEA:38663"/>
        <dbReference type="ChEBI" id="CHEBI:57262"/>
    </reaction>
</comment>
<dbReference type="EMBL" id="MU865393">
    <property type="protein sequence ID" value="KAK4224411.1"/>
    <property type="molecule type" value="Genomic_DNA"/>
</dbReference>
<feature type="transmembrane region" description="Helical" evidence="14">
    <location>
        <begin position="2122"/>
        <end position="2140"/>
    </location>
</feature>
<comment type="subcellular location">
    <subcellularLocation>
        <location evidence="1">Endoplasmic reticulum membrane</location>
        <topology evidence="1">Peripheral membrane protein</topology>
    </subcellularLocation>
    <subcellularLocation>
        <location evidence="2">Preautophagosomal structure membrane</location>
        <topology evidence="2">Peripheral membrane protein</topology>
    </subcellularLocation>
</comment>
<keyword evidence="5" id="KW-0813">Transport</keyword>
<keyword evidence="6" id="KW-0256">Endoplasmic reticulum</keyword>
<evidence type="ECO:0000256" key="7">
    <source>
        <dbReference type="ARBA" id="ARBA00023006"/>
    </source>
</evidence>
<feature type="region of interest" description="Disordered" evidence="13">
    <location>
        <begin position="356"/>
        <end position="376"/>
    </location>
</feature>
<feature type="region of interest" description="Disordered" evidence="13">
    <location>
        <begin position="470"/>
        <end position="571"/>
    </location>
</feature>
<organism evidence="15 16">
    <name type="scientific">Podospora fimiseda</name>
    <dbReference type="NCBI Taxonomy" id="252190"/>
    <lineage>
        <taxon>Eukaryota</taxon>
        <taxon>Fungi</taxon>
        <taxon>Dikarya</taxon>
        <taxon>Ascomycota</taxon>
        <taxon>Pezizomycotina</taxon>
        <taxon>Sordariomycetes</taxon>
        <taxon>Sordariomycetidae</taxon>
        <taxon>Sordariales</taxon>
        <taxon>Podosporaceae</taxon>
        <taxon>Podospora</taxon>
    </lineage>
</organism>
<evidence type="ECO:0000256" key="13">
    <source>
        <dbReference type="SAM" id="MobiDB-lite"/>
    </source>
</evidence>
<comment type="similarity">
    <text evidence="3">Belongs to the ATG2 family.</text>
</comment>
<evidence type="ECO:0000256" key="12">
    <source>
        <dbReference type="ARBA" id="ARBA00024631"/>
    </source>
</evidence>
<name>A0AAN7BJF5_9PEZI</name>
<gene>
    <name evidence="15" type="ORF">QBC38DRAFT_371073</name>
</gene>
<feature type="region of interest" description="Disordered" evidence="13">
    <location>
        <begin position="296"/>
        <end position="329"/>
    </location>
</feature>
<dbReference type="Pfam" id="PF13329">
    <property type="entry name" value="ATG2_CAD"/>
    <property type="match status" value="1"/>
</dbReference>
<dbReference type="GO" id="GO:0061723">
    <property type="term" value="P:glycophagy"/>
    <property type="evidence" value="ECO:0007669"/>
    <property type="project" value="TreeGrafter"/>
</dbReference>
<feature type="transmembrane region" description="Helical" evidence="14">
    <location>
        <begin position="2042"/>
        <end position="2066"/>
    </location>
</feature>
<evidence type="ECO:0000256" key="4">
    <source>
        <dbReference type="ARBA" id="ARBA00018070"/>
    </source>
</evidence>
<evidence type="ECO:0000256" key="3">
    <source>
        <dbReference type="ARBA" id="ARBA00009714"/>
    </source>
</evidence>
<feature type="region of interest" description="Disordered" evidence="13">
    <location>
        <begin position="413"/>
        <end position="447"/>
    </location>
</feature>
<protein>
    <recommendedName>
        <fullName evidence="4">Autophagy-related protein 2</fullName>
    </recommendedName>
</protein>
<keyword evidence="16" id="KW-1185">Reference proteome</keyword>
<feature type="compositionally biased region" description="Low complexity" evidence="13">
    <location>
        <begin position="423"/>
        <end position="443"/>
    </location>
</feature>
<dbReference type="PANTHER" id="PTHR13190">
    <property type="entry name" value="AUTOPHAGY-RELATED 2, ISOFORM A"/>
    <property type="match status" value="1"/>
</dbReference>
<dbReference type="GO" id="GO:0006869">
    <property type="term" value="P:lipid transport"/>
    <property type="evidence" value="ECO:0007669"/>
    <property type="project" value="UniProtKB-KW"/>
</dbReference>
<feature type="region of interest" description="Disordered" evidence="13">
    <location>
        <begin position="599"/>
        <end position="637"/>
    </location>
</feature>
<evidence type="ECO:0000256" key="9">
    <source>
        <dbReference type="ARBA" id="ARBA00023136"/>
    </source>
</evidence>
<evidence type="ECO:0000256" key="2">
    <source>
        <dbReference type="ARBA" id="ARBA00004623"/>
    </source>
</evidence>
<accession>A0AAN7BJF5</accession>
<feature type="region of interest" description="Disordered" evidence="13">
    <location>
        <begin position="109"/>
        <end position="129"/>
    </location>
</feature>
<proteinExistence type="inferred from homology"/>
<feature type="compositionally biased region" description="Basic and acidic residues" evidence="13">
    <location>
        <begin position="489"/>
        <end position="499"/>
    </location>
</feature>
<keyword evidence="8" id="KW-0445">Lipid transport</keyword>
<feature type="compositionally biased region" description="Polar residues" evidence="13">
    <location>
        <begin position="526"/>
        <end position="535"/>
    </location>
</feature>
<reference evidence="15" key="1">
    <citation type="journal article" date="2023" name="Mol. Phylogenet. Evol.">
        <title>Genome-scale phylogeny and comparative genomics of the fungal order Sordariales.</title>
        <authorList>
            <person name="Hensen N."/>
            <person name="Bonometti L."/>
            <person name="Westerberg I."/>
            <person name="Brannstrom I.O."/>
            <person name="Guillou S."/>
            <person name="Cros-Aarteil S."/>
            <person name="Calhoun S."/>
            <person name="Haridas S."/>
            <person name="Kuo A."/>
            <person name="Mondo S."/>
            <person name="Pangilinan J."/>
            <person name="Riley R."/>
            <person name="LaButti K."/>
            <person name="Andreopoulos B."/>
            <person name="Lipzen A."/>
            <person name="Chen C."/>
            <person name="Yan M."/>
            <person name="Daum C."/>
            <person name="Ng V."/>
            <person name="Clum A."/>
            <person name="Steindorff A."/>
            <person name="Ohm R.A."/>
            <person name="Martin F."/>
            <person name="Silar P."/>
            <person name="Natvig D.O."/>
            <person name="Lalanne C."/>
            <person name="Gautier V."/>
            <person name="Ament-Velasquez S.L."/>
            <person name="Kruys A."/>
            <person name="Hutchinson M.I."/>
            <person name="Powell A.J."/>
            <person name="Barry K."/>
            <person name="Miller A.N."/>
            <person name="Grigoriev I.V."/>
            <person name="Debuchy R."/>
            <person name="Gladieux P."/>
            <person name="Hiltunen Thoren M."/>
            <person name="Johannesson H."/>
        </authorList>
    </citation>
    <scope>NUCLEOTIDE SEQUENCE</scope>
    <source>
        <strain evidence="15">CBS 990.96</strain>
    </source>
</reference>
<dbReference type="InterPro" id="IPR026849">
    <property type="entry name" value="ATG2"/>
</dbReference>
<keyword evidence="7" id="KW-0072">Autophagy</keyword>
<dbReference type="GO" id="GO:0034727">
    <property type="term" value="P:piecemeal microautophagy of the nucleus"/>
    <property type="evidence" value="ECO:0007669"/>
    <property type="project" value="TreeGrafter"/>
</dbReference>
<comment type="catalytic activity">
    <reaction evidence="12">
        <text>a 1,2-diacyl-sn-glycero-3-phosphocholine(in) = a 1,2-diacyl-sn-glycero-3-phosphocholine(out)</text>
        <dbReference type="Rhea" id="RHEA:38571"/>
        <dbReference type="ChEBI" id="CHEBI:57643"/>
    </reaction>
</comment>
<evidence type="ECO:0000256" key="6">
    <source>
        <dbReference type="ARBA" id="ARBA00022824"/>
    </source>
</evidence>
<evidence type="ECO:0000256" key="8">
    <source>
        <dbReference type="ARBA" id="ARBA00023055"/>
    </source>
</evidence>
<dbReference type="GO" id="GO:0032266">
    <property type="term" value="F:phosphatidylinositol-3-phosphate binding"/>
    <property type="evidence" value="ECO:0007669"/>
    <property type="project" value="TreeGrafter"/>
</dbReference>
<dbReference type="GO" id="GO:0000045">
    <property type="term" value="P:autophagosome assembly"/>
    <property type="evidence" value="ECO:0007669"/>
    <property type="project" value="TreeGrafter"/>
</dbReference>
<evidence type="ECO:0000256" key="5">
    <source>
        <dbReference type="ARBA" id="ARBA00022448"/>
    </source>
</evidence>
<keyword evidence="14" id="KW-0812">Transmembrane</keyword>
<evidence type="ECO:0000313" key="16">
    <source>
        <dbReference type="Proteomes" id="UP001301958"/>
    </source>
</evidence>
<dbReference type="GO" id="GO:0034045">
    <property type="term" value="C:phagophore assembly site membrane"/>
    <property type="evidence" value="ECO:0007669"/>
    <property type="project" value="UniProtKB-SubCell"/>
</dbReference>
<dbReference type="GO" id="GO:0005789">
    <property type="term" value="C:endoplasmic reticulum membrane"/>
    <property type="evidence" value="ECO:0007669"/>
    <property type="project" value="UniProtKB-SubCell"/>
</dbReference>
<dbReference type="GO" id="GO:0061709">
    <property type="term" value="P:reticulophagy"/>
    <property type="evidence" value="ECO:0007669"/>
    <property type="project" value="TreeGrafter"/>
</dbReference>
<keyword evidence="9 14" id="KW-0472">Membrane</keyword>
<dbReference type="GO" id="GO:0043495">
    <property type="term" value="F:protein-membrane adaptor activity"/>
    <property type="evidence" value="ECO:0007669"/>
    <property type="project" value="TreeGrafter"/>
</dbReference>